<dbReference type="InterPro" id="IPR002156">
    <property type="entry name" value="RNaseH_domain"/>
</dbReference>
<feature type="domain" description="RNase H type-1" evidence="1">
    <location>
        <begin position="159"/>
        <end position="292"/>
    </location>
</feature>
<sequence length="325" mass="36212">MNGQPGGDSLLHLDATCATPKLKLSCTSSLNVRRYPPFGTNLLWFKVSPPRKVPLEQSLSLWSASLHLPRQGKTLGKIMFLQCLYEIWKARNAAKYNMTPPHTSHILNTVRKSLCEGISLHHPNWSPDRSTATLLTSLGLTTHPSPPKLPIEVKWLKPDPNWSKLNVDGAAKGNPGPSGAGGLFRDHHGMFLLGFSCPTKHNTNTFAEFFALYRGLTLWFELHPTSQEPLWIESDSTLVVNTVLGKFKATPKTQPYVLHIQALLSSLKSWKISHIFREGNKPADKLASFGIHNTIETVWHSPPAFIATLVDDDANEIPSYRFPKT</sequence>
<dbReference type="InterPro" id="IPR036397">
    <property type="entry name" value="RNaseH_sf"/>
</dbReference>
<name>A0AAV9BYQ3_ACOCL</name>
<dbReference type="PANTHER" id="PTHR47723:SF23">
    <property type="entry name" value="REVERSE TRANSCRIPTASE-LIKE PROTEIN"/>
    <property type="match status" value="1"/>
</dbReference>
<dbReference type="PANTHER" id="PTHR47723">
    <property type="entry name" value="OS05G0353850 PROTEIN"/>
    <property type="match status" value="1"/>
</dbReference>
<dbReference type="CDD" id="cd06222">
    <property type="entry name" value="RNase_H_like"/>
    <property type="match status" value="1"/>
</dbReference>
<dbReference type="PROSITE" id="PS50879">
    <property type="entry name" value="RNASE_H_1"/>
    <property type="match status" value="1"/>
</dbReference>
<dbReference type="Pfam" id="PF13456">
    <property type="entry name" value="RVT_3"/>
    <property type="match status" value="1"/>
</dbReference>
<dbReference type="InterPro" id="IPR012337">
    <property type="entry name" value="RNaseH-like_sf"/>
</dbReference>
<evidence type="ECO:0000313" key="3">
    <source>
        <dbReference type="Proteomes" id="UP001180020"/>
    </source>
</evidence>
<dbReference type="GO" id="GO:0003676">
    <property type="term" value="F:nucleic acid binding"/>
    <property type="evidence" value="ECO:0007669"/>
    <property type="project" value="InterPro"/>
</dbReference>
<dbReference type="GO" id="GO:0004523">
    <property type="term" value="F:RNA-DNA hybrid ribonuclease activity"/>
    <property type="evidence" value="ECO:0007669"/>
    <property type="project" value="InterPro"/>
</dbReference>
<dbReference type="InterPro" id="IPR053151">
    <property type="entry name" value="RNase_H-like"/>
</dbReference>
<dbReference type="Proteomes" id="UP001180020">
    <property type="component" value="Unassembled WGS sequence"/>
</dbReference>
<dbReference type="EMBL" id="JAUJYO010000022">
    <property type="protein sequence ID" value="KAK1281666.1"/>
    <property type="molecule type" value="Genomic_DNA"/>
</dbReference>
<accession>A0AAV9BYQ3</accession>
<keyword evidence="3" id="KW-1185">Reference proteome</keyword>
<dbReference type="Gene3D" id="3.30.420.10">
    <property type="entry name" value="Ribonuclease H-like superfamily/Ribonuclease H"/>
    <property type="match status" value="1"/>
</dbReference>
<reference evidence="2" key="2">
    <citation type="submission" date="2023-06" db="EMBL/GenBank/DDBJ databases">
        <authorList>
            <person name="Ma L."/>
            <person name="Liu K.-W."/>
            <person name="Li Z."/>
            <person name="Hsiao Y.-Y."/>
            <person name="Qi Y."/>
            <person name="Fu T."/>
            <person name="Tang G."/>
            <person name="Zhang D."/>
            <person name="Sun W.-H."/>
            <person name="Liu D.-K."/>
            <person name="Li Y."/>
            <person name="Chen G.-Z."/>
            <person name="Liu X.-D."/>
            <person name="Liao X.-Y."/>
            <person name="Jiang Y.-T."/>
            <person name="Yu X."/>
            <person name="Hao Y."/>
            <person name="Huang J."/>
            <person name="Zhao X.-W."/>
            <person name="Ke S."/>
            <person name="Chen Y.-Y."/>
            <person name="Wu W.-L."/>
            <person name="Hsu J.-L."/>
            <person name="Lin Y.-F."/>
            <person name="Huang M.-D."/>
            <person name="Li C.-Y."/>
            <person name="Huang L."/>
            <person name="Wang Z.-W."/>
            <person name="Zhao X."/>
            <person name="Zhong W.-Y."/>
            <person name="Peng D.-H."/>
            <person name="Ahmad S."/>
            <person name="Lan S."/>
            <person name="Zhang J.-S."/>
            <person name="Tsai W.-C."/>
            <person name="Van De Peer Y."/>
            <person name="Liu Z.-J."/>
        </authorList>
    </citation>
    <scope>NUCLEOTIDE SEQUENCE</scope>
    <source>
        <strain evidence="2">CP</strain>
        <tissue evidence="2">Leaves</tissue>
    </source>
</reference>
<comment type="caution">
    <text evidence="2">The sequence shown here is derived from an EMBL/GenBank/DDBJ whole genome shotgun (WGS) entry which is preliminary data.</text>
</comment>
<dbReference type="SUPFAM" id="SSF53098">
    <property type="entry name" value="Ribonuclease H-like"/>
    <property type="match status" value="1"/>
</dbReference>
<protein>
    <recommendedName>
        <fullName evidence="1">RNase H type-1 domain-containing protein</fullName>
    </recommendedName>
</protein>
<evidence type="ECO:0000313" key="2">
    <source>
        <dbReference type="EMBL" id="KAK1281666.1"/>
    </source>
</evidence>
<evidence type="ECO:0000259" key="1">
    <source>
        <dbReference type="PROSITE" id="PS50879"/>
    </source>
</evidence>
<gene>
    <name evidence="2" type="ORF">QJS10_CPB22g00001</name>
</gene>
<dbReference type="InterPro" id="IPR044730">
    <property type="entry name" value="RNase_H-like_dom_plant"/>
</dbReference>
<proteinExistence type="predicted"/>
<dbReference type="AlphaFoldDB" id="A0AAV9BYQ3"/>
<organism evidence="2 3">
    <name type="scientific">Acorus calamus</name>
    <name type="common">Sweet flag</name>
    <dbReference type="NCBI Taxonomy" id="4465"/>
    <lineage>
        <taxon>Eukaryota</taxon>
        <taxon>Viridiplantae</taxon>
        <taxon>Streptophyta</taxon>
        <taxon>Embryophyta</taxon>
        <taxon>Tracheophyta</taxon>
        <taxon>Spermatophyta</taxon>
        <taxon>Magnoliopsida</taxon>
        <taxon>Liliopsida</taxon>
        <taxon>Acoraceae</taxon>
        <taxon>Acorus</taxon>
    </lineage>
</organism>
<reference evidence="2" key="1">
    <citation type="journal article" date="2023" name="Nat. Commun.">
        <title>Diploid and tetraploid genomes of Acorus and the evolution of monocots.</title>
        <authorList>
            <person name="Ma L."/>
            <person name="Liu K.W."/>
            <person name="Li Z."/>
            <person name="Hsiao Y.Y."/>
            <person name="Qi Y."/>
            <person name="Fu T."/>
            <person name="Tang G.D."/>
            <person name="Zhang D."/>
            <person name="Sun W.H."/>
            <person name="Liu D.K."/>
            <person name="Li Y."/>
            <person name="Chen G.Z."/>
            <person name="Liu X.D."/>
            <person name="Liao X.Y."/>
            <person name="Jiang Y.T."/>
            <person name="Yu X."/>
            <person name="Hao Y."/>
            <person name="Huang J."/>
            <person name="Zhao X.W."/>
            <person name="Ke S."/>
            <person name="Chen Y.Y."/>
            <person name="Wu W.L."/>
            <person name="Hsu J.L."/>
            <person name="Lin Y.F."/>
            <person name="Huang M.D."/>
            <person name="Li C.Y."/>
            <person name="Huang L."/>
            <person name="Wang Z.W."/>
            <person name="Zhao X."/>
            <person name="Zhong W.Y."/>
            <person name="Peng D.H."/>
            <person name="Ahmad S."/>
            <person name="Lan S."/>
            <person name="Zhang J.S."/>
            <person name="Tsai W.C."/>
            <person name="Van de Peer Y."/>
            <person name="Liu Z.J."/>
        </authorList>
    </citation>
    <scope>NUCLEOTIDE SEQUENCE</scope>
    <source>
        <strain evidence="2">CP</strain>
    </source>
</reference>